<protein>
    <submittedName>
        <fullName evidence="3">Thylakoid-bound ascorbate peroxidase</fullName>
    </submittedName>
</protein>
<feature type="transmembrane region" description="Helical" evidence="2">
    <location>
        <begin position="113"/>
        <end position="132"/>
    </location>
</feature>
<evidence type="ECO:0000313" key="4">
    <source>
        <dbReference type="Proteomes" id="UP000239899"/>
    </source>
</evidence>
<keyword evidence="2" id="KW-0472">Membrane</keyword>
<dbReference type="STRING" id="3076.A0A2P6TXN1"/>
<keyword evidence="2" id="KW-1133">Transmembrane helix</keyword>
<organism evidence="3 4">
    <name type="scientific">Chlorella sorokiniana</name>
    <name type="common">Freshwater green alga</name>
    <dbReference type="NCBI Taxonomy" id="3076"/>
    <lineage>
        <taxon>Eukaryota</taxon>
        <taxon>Viridiplantae</taxon>
        <taxon>Chlorophyta</taxon>
        <taxon>core chlorophytes</taxon>
        <taxon>Trebouxiophyceae</taxon>
        <taxon>Chlorellales</taxon>
        <taxon>Chlorellaceae</taxon>
        <taxon>Chlorella clade</taxon>
        <taxon>Chlorella</taxon>
    </lineage>
</organism>
<dbReference type="AlphaFoldDB" id="A0A2P6TXN1"/>
<gene>
    <name evidence="3" type="ORF">C2E21_2445</name>
</gene>
<keyword evidence="3" id="KW-0560">Oxidoreductase</keyword>
<feature type="region of interest" description="Disordered" evidence="1">
    <location>
        <begin position="1"/>
        <end position="91"/>
    </location>
</feature>
<comment type="caution">
    <text evidence="3">The sequence shown here is derived from an EMBL/GenBank/DDBJ whole genome shotgun (WGS) entry which is preliminary data.</text>
</comment>
<dbReference type="Proteomes" id="UP000239899">
    <property type="component" value="Unassembled WGS sequence"/>
</dbReference>
<evidence type="ECO:0000256" key="2">
    <source>
        <dbReference type="SAM" id="Phobius"/>
    </source>
</evidence>
<accession>A0A2P6TXN1</accession>
<evidence type="ECO:0000313" key="3">
    <source>
        <dbReference type="EMBL" id="PRW58811.1"/>
    </source>
</evidence>
<sequence>MQAALAVPTAALARPRPALPSRKAVRARAGGPNGPLREFREDTGEVSTSGGESGGGASGSGAAPEKQQGQPKYIYADEQPPPRDTMSPEMKERLRREYYGLGGSPNKAMGSNYFLWIILGISFLAVLSKLTGAL</sequence>
<keyword evidence="4" id="KW-1185">Reference proteome</keyword>
<dbReference type="EMBL" id="LHPG02000004">
    <property type="protein sequence ID" value="PRW58811.1"/>
    <property type="molecule type" value="Genomic_DNA"/>
</dbReference>
<name>A0A2P6TXN1_CHLSO</name>
<reference evidence="3 4" key="1">
    <citation type="journal article" date="2018" name="Plant J.">
        <title>Genome sequences of Chlorella sorokiniana UTEX 1602 and Micractinium conductrix SAG 241.80: implications to maltose excretion by a green alga.</title>
        <authorList>
            <person name="Arriola M.B."/>
            <person name="Velmurugan N."/>
            <person name="Zhang Y."/>
            <person name="Plunkett M.H."/>
            <person name="Hondzo H."/>
            <person name="Barney B.M."/>
        </authorList>
    </citation>
    <scope>NUCLEOTIDE SEQUENCE [LARGE SCALE GENOMIC DNA]</scope>
    <source>
        <strain evidence="4">UTEX 1602</strain>
    </source>
</reference>
<feature type="compositionally biased region" description="Low complexity" evidence="1">
    <location>
        <begin position="1"/>
        <end position="22"/>
    </location>
</feature>
<dbReference type="GO" id="GO:0004601">
    <property type="term" value="F:peroxidase activity"/>
    <property type="evidence" value="ECO:0007669"/>
    <property type="project" value="UniProtKB-KW"/>
</dbReference>
<keyword evidence="3" id="KW-0575">Peroxidase</keyword>
<dbReference type="OrthoDB" id="1680954at2759"/>
<keyword evidence="2" id="KW-0812">Transmembrane</keyword>
<evidence type="ECO:0000256" key="1">
    <source>
        <dbReference type="SAM" id="MobiDB-lite"/>
    </source>
</evidence>
<proteinExistence type="predicted"/>